<dbReference type="Proteomes" id="UP001589670">
    <property type="component" value="Unassembled WGS sequence"/>
</dbReference>
<protein>
    <submittedName>
        <fullName evidence="2">Uncharacterized protein</fullName>
    </submittedName>
</protein>
<keyword evidence="1" id="KW-0732">Signal</keyword>
<organism evidence="2 3">
    <name type="scientific">Roseovarius ramblicola</name>
    <dbReference type="NCBI Taxonomy" id="2022336"/>
    <lineage>
        <taxon>Bacteria</taxon>
        <taxon>Pseudomonadati</taxon>
        <taxon>Pseudomonadota</taxon>
        <taxon>Alphaproteobacteria</taxon>
        <taxon>Rhodobacterales</taxon>
        <taxon>Roseobacteraceae</taxon>
        <taxon>Roseovarius</taxon>
    </lineage>
</organism>
<sequence length="185" mass="19356">MTRFSLAAAALAIGFGVPAAADEISDTLQSALDAYEEGDTAYALEELDYARQLLLALKTDALAGFLPDAPEGWSREINTEMNAGLAMMGGGTGAEATYAGAGTRLTITIMADNPMVGAMSGMIANAAMYGARVERVGREKFMIKDGEVTGLVANRFLIKASGGDAEEMLALVGEIDFRGLRSFGQ</sequence>
<feature type="signal peptide" evidence="1">
    <location>
        <begin position="1"/>
        <end position="21"/>
    </location>
</feature>
<gene>
    <name evidence="2" type="ORF">ACFFU4_14900</name>
</gene>
<proteinExistence type="predicted"/>
<dbReference type="RefSeq" id="WP_377070605.1">
    <property type="nucleotide sequence ID" value="NZ_JBHMEC010000026.1"/>
</dbReference>
<evidence type="ECO:0000313" key="2">
    <source>
        <dbReference type="EMBL" id="MFB9151037.1"/>
    </source>
</evidence>
<dbReference type="EMBL" id="JBHMEC010000026">
    <property type="protein sequence ID" value="MFB9151037.1"/>
    <property type="molecule type" value="Genomic_DNA"/>
</dbReference>
<evidence type="ECO:0000256" key="1">
    <source>
        <dbReference type="SAM" id="SignalP"/>
    </source>
</evidence>
<keyword evidence="3" id="KW-1185">Reference proteome</keyword>
<accession>A0ABV5I2W6</accession>
<evidence type="ECO:0000313" key="3">
    <source>
        <dbReference type="Proteomes" id="UP001589670"/>
    </source>
</evidence>
<feature type="chain" id="PRO_5047262773" evidence="1">
    <location>
        <begin position="22"/>
        <end position="185"/>
    </location>
</feature>
<reference evidence="2 3" key="1">
    <citation type="submission" date="2024-09" db="EMBL/GenBank/DDBJ databases">
        <authorList>
            <person name="Sun Q."/>
            <person name="Mori K."/>
        </authorList>
    </citation>
    <scope>NUCLEOTIDE SEQUENCE [LARGE SCALE GENOMIC DNA]</scope>
    <source>
        <strain evidence="2 3">CECT 9424</strain>
    </source>
</reference>
<comment type="caution">
    <text evidence="2">The sequence shown here is derived from an EMBL/GenBank/DDBJ whole genome shotgun (WGS) entry which is preliminary data.</text>
</comment>
<name>A0ABV5I2W6_9RHOB</name>